<dbReference type="Gene3D" id="1.10.10.10">
    <property type="entry name" value="Winged helix-like DNA-binding domain superfamily/Winged helix DNA-binding domain"/>
    <property type="match status" value="1"/>
</dbReference>
<dbReference type="Pfam" id="PF01047">
    <property type="entry name" value="MarR"/>
    <property type="match status" value="1"/>
</dbReference>
<protein>
    <submittedName>
        <fullName evidence="2">MarR family transcriptional regulator</fullName>
    </submittedName>
</protein>
<reference evidence="2 3" key="1">
    <citation type="submission" date="2024-03" db="EMBL/GenBank/DDBJ databases">
        <title>Rhodococcus navarretei sp. nov. and Pseudarthrobacter quantumdoti sp. nov., two new species with the ability to biosynthesize Quantum Dots isolated from soil samples at Union Glacier, Antarctica.</title>
        <authorList>
            <person name="Vargas M."/>
        </authorList>
    </citation>
    <scope>NUCLEOTIDE SEQUENCE [LARGE SCALE GENOMIC DNA]</scope>
    <source>
        <strain evidence="2 3">RC-2-3</strain>
    </source>
</reference>
<organism evidence="2 3">
    <name type="scientific">Pseudarthrobacter quantipunctorum</name>
    <dbReference type="NCBI Taxonomy" id="3128980"/>
    <lineage>
        <taxon>Bacteria</taxon>
        <taxon>Bacillati</taxon>
        <taxon>Actinomycetota</taxon>
        <taxon>Actinomycetes</taxon>
        <taxon>Micrococcales</taxon>
        <taxon>Micrococcaceae</taxon>
        <taxon>Pseudarthrobacter</taxon>
    </lineage>
</organism>
<evidence type="ECO:0000313" key="3">
    <source>
        <dbReference type="Proteomes" id="UP001623384"/>
    </source>
</evidence>
<feature type="domain" description="HTH marR-type" evidence="1">
    <location>
        <begin position="11"/>
        <end position="146"/>
    </location>
</feature>
<evidence type="ECO:0000313" key="2">
    <source>
        <dbReference type="EMBL" id="WXK93998.1"/>
    </source>
</evidence>
<name>A0ABZ2RBF1_9MICC</name>
<dbReference type="InterPro" id="IPR036388">
    <property type="entry name" value="WH-like_DNA-bd_sf"/>
</dbReference>
<dbReference type="InterPro" id="IPR036390">
    <property type="entry name" value="WH_DNA-bd_sf"/>
</dbReference>
<accession>A0ABZ2RBF1</accession>
<gene>
    <name evidence="2" type="ORF">WHH00_04095</name>
</gene>
<dbReference type="InterPro" id="IPR000835">
    <property type="entry name" value="HTH_MarR-typ"/>
</dbReference>
<dbReference type="SMART" id="SM00347">
    <property type="entry name" value="HTH_MARR"/>
    <property type="match status" value="1"/>
</dbReference>
<dbReference type="PANTHER" id="PTHR33164">
    <property type="entry name" value="TRANSCRIPTIONAL REGULATOR, MARR FAMILY"/>
    <property type="match status" value="1"/>
</dbReference>
<proteinExistence type="predicted"/>
<dbReference type="SUPFAM" id="SSF46785">
    <property type="entry name" value="Winged helix' DNA-binding domain"/>
    <property type="match status" value="1"/>
</dbReference>
<evidence type="ECO:0000259" key="1">
    <source>
        <dbReference type="PROSITE" id="PS50995"/>
    </source>
</evidence>
<dbReference type="EMBL" id="CP148033">
    <property type="protein sequence ID" value="WXK93998.1"/>
    <property type="molecule type" value="Genomic_DNA"/>
</dbReference>
<dbReference type="Proteomes" id="UP001623384">
    <property type="component" value="Chromosome"/>
</dbReference>
<dbReference type="RefSeq" id="WP_406636777.1">
    <property type="nucleotide sequence ID" value="NZ_CP148033.1"/>
</dbReference>
<dbReference type="InterPro" id="IPR039422">
    <property type="entry name" value="MarR/SlyA-like"/>
</dbReference>
<dbReference type="PROSITE" id="PS50995">
    <property type="entry name" value="HTH_MARR_2"/>
    <property type="match status" value="1"/>
</dbReference>
<keyword evidence="3" id="KW-1185">Reference proteome</keyword>
<dbReference type="PRINTS" id="PR00598">
    <property type="entry name" value="HTHMARR"/>
</dbReference>
<sequence length="154" mass="17167">MPEYRRLTRDEEEVWFAYILFSRQLAAGMERQLAGSGVSGADYQMLAPLAAAGAGGMRARDLGHSAGWDRSRLAHQLRRMEERGLVSREPAHDDARGILVHITQAGRAALRAAGPGHIEWVRENFLEVMTPEERRMLVELSSRVMAKLEADSPS</sequence>
<dbReference type="PANTHER" id="PTHR33164:SF99">
    <property type="entry name" value="MARR FAMILY REGULATORY PROTEIN"/>
    <property type="match status" value="1"/>
</dbReference>